<dbReference type="EMBL" id="LFOE01000006">
    <property type="protein sequence ID" value="OBY32531.1"/>
    <property type="molecule type" value="Genomic_DNA"/>
</dbReference>
<protein>
    <recommendedName>
        <fullName evidence="4">Enoyl-CoA hydratase</fullName>
    </recommendedName>
</protein>
<dbReference type="AlphaFoldDB" id="A0A1B8SIH2"/>
<evidence type="ECO:0000256" key="1">
    <source>
        <dbReference type="ARBA" id="ARBA00005254"/>
    </source>
</evidence>
<dbReference type="InterPro" id="IPR001753">
    <property type="entry name" value="Enoyl-CoA_hydra/iso"/>
</dbReference>
<dbReference type="OrthoDB" id="9775794at2"/>
<comment type="caution">
    <text evidence="2">The sequence shown here is derived from an EMBL/GenBank/DDBJ whole genome shotgun (WGS) entry which is preliminary data.</text>
</comment>
<dbReference type="RefSeq" id="WP_065287611.1">
    <property type="nucleotide sequence ID" value="NZ_LFOE01000006.1"/>
</dbReference>
<accession>A0A1B8SIH2</accession>
<keyword evidence="3" id="KW-1185">Reference proteome</keyword>
<reference evidence="2 3" key="1">
    <citation type="submission" date="2015-06" db="EMBL/GenBank/DDBJ databases">
        <title>Genome sequence of Mycobacterium kumamotonense strain Roo.</title>
        <authorList>
            <person name="Greninger A.L."/>
            <person name="Cunningham G."/>
            <person name="Miller S."/>
        </authorList>
    </citation>
    <scope>NUCLEOTIDE SEQUENCE [LARGE SCALE GENOMIC DNA]</scope>
    <source>
        <strain evidence="2 3">Roo</strain>
    </source>
</reference>
<gene>
    <name evidence="2" type="ORF">ACT18_07000</name>
</gene>
<name>A0A1B8SIH2_9MYCO</name>
<dbReference type="Gene3D" id="1.10.12.10">
    <property type="entry name" value="Lyase 2-enoyl-coa Hydratase, Chain A, domain 2"/>
    <property type="match status" value="1"/>
</dbReference>
<dbReference type="Gene3D" id="3.90.226.10">
    <property type="entry name" value="2-enoyl-CoA Hydratase, Chain A, domain 1"/>
    <property type="match status" value="1"/>
</dbReference>
<dbReference type="PANTHER" id="PTHR43802:SF1">
    <property type="entry name" value="IP11341P-RELATED"/>
    <property type="match status" value="1"/>
</dbReference>
<dbReference type="PATRIC" id="fig|354243.3.peg.1460"/>
<dbReference type="InterPro" id="IPR029045">
    <property type="entry name" value="ClpP/crotonase-like_dom_sf"/>
</dbReference>
<dbReference type="PANTHER" id="PTHR43802">
    <property type="entry name" value="ENOYL-COA HYDRATASE"/>
    <property type="match status" value="1"/>
</dbReference>
<comment type="similarity">
    <text evidence="1">Belongs to the enoyl-CoA hydratase/isomerase family.</text>
</comment>
<dbReference type="SUPFAM" id="SSF52096">
    <property type="entry name" value="ClpP/crotonase"/>
    <property type="match status" value="1"/>
</dbReference>
<evidence type="ECO:0008006" key="4">
    <source>
        <dbReference type="Google" id="ProtNLM"/>
    </source>
</evidence>
<dbReference type="Pfam" id="PF00378">
    <property type="entry name" value="ECH_1"/>
    <property type="match status" value="1"/>
</dbReference>
<organism evidence="2 3">
    <name type="scientific">Mycolicibacter kumamotonensis</name>
    <dbReference type="NCBI Taxonomy" id="354243"/>
    <lineage>
        <taxon>Bacteria</taxon>
        <taxon>Bacillati</taxon>
        <taxon>Actinomycetota</taxon>
        <taxon>Actinomycetes</taxon>
        <taxon>Mycobacteriales</taxon>
        <taxon>Mycobacteriaceae</taxon>
        <taxon>Mycolicibacter</taxon>
    </lineage>
</organism>
<dbReference type="CDD" id="cd06558">
    <property type="entry name" value="crotonase-like"/>
    <property type="match status" value="1"/>
</dbReference>
<proteinExistence type="inferred from homology"/>
<dbReference type="GO" id="GO:0003824">
    <property type="term" value="F:catalytic activity"/>
    <property type="evidence" value="ECO:0007669"/>
    <property type="project" value="UniProtKB-ARBA"/>
</dbReference>
<sequence length="258" mass="27740">MTASSEPVIVTERDRTLHICLNRPTAGNALNWATLEGLHRAFTVLNDEERLWAGVLTATGDTTFCAGADLKTLPQEVAAKQAEGIPLPETIMHGLRIRKPLLCAINGDAYGGGLELALACDMRLASEHARLALPEARVGMIPAGGATYRLPQLVGKGRALRMMIAGEPITAAEALTWGLVDRVVTKGELGSAIEEWTEMILRSAPLAVQAIKELVDGSDNKEAHHAEAAAIARIQRTADAAEGPRAFRERRKPTWCGR</sequence>
<dbReference type="Proteomes" id="UP000092668">
    <property type="component" value="Unassembled WGS sequence"/>
</dbReference>
<evidence type="ECO:0000313" key="3">
    <source>
        <dbReference type="Proteomes" id="UP000092668"/>
    </source>
</evidence>
<dbReference type="InterPro" id="IPR014748">
    <property type="entry name" value="Enoyl-CoA_hydra_C"/>
</dbReference>
<evidence type="ECO:0000313" key="2">
    <source>
        <dbReference type="EMBL" id="OBY32531.1"/>
    </source>
</evidence>